<organism evidence="3 4">
    <name type="scientific">Sinomonas humi</name>
    <dbReference type="NCBI Taxonomy" id="1338436"/>
    <lineage>
        <taxon>Bacteria</taxon>
        <taxon>Bacillati</taxon>
        <taxon>Actinomycetota</taxon>
        <taxon>Actinomycetes</taxon>
        <taxon>Micrococcales</taxon>
        <taxon>Micrococcaceae</taxon>
        <taxon>Sinomonas</taxon>
    </lineage>
</organism>
<accession>A0A0B2ACZ9</accession>
<sequence>MAEAIIGWAISVLVAAVVVGFVIYLFAVARLPEERPRVPTYDRRGRFMGRYENPGEQIAPGRRGDPRAQRKTAGE</sequence>
<evidence type="ECO:0000313" key="3">
    <source>
        <dbReference type="EMBL" id="KHL01429.1"/>
    </source>
</evidence>
<evidence type="ECO:0000256" key="1">
    <source>
        <dbReference type="SAM" id="MobiDB-lite"/>
    </source>
</evidence>
<dbReference type="Proteomes" id="UP000030982">
    <property type="component" value="Unassembled WGS sequence"/>
</dbReference>
<dbReference type="STRING" id="1338436.LK10_16355"/>
<evidence type="ECO:0000256" key="2">
    <source>
        <dbReference type="SAM" id="Phobius"/>
    </source>
</evidence>
<keyword evidence="2" id="KW-0812">Transmembrane</keyword>
<keyword evidence="4" id="KW-1185">Reference proteome</keyword>
<dbReference type="RefSeq" id="WP_043125843.1">
    <property type="nucleotide sequence ID" value="NZ_JTDL01000141.1"/>
</dbReference>
<keyword evidence="2" id="KW-0472">Membrane</keyword>
<protein>
    <submittedName>
        <fullName evidence="3">Uncharacterized protein</fullName>
    </submittedName>
</protein>
<name>A0A0B2ACZ9_9MICC</name>
<feature type="region of interest" description="Disordered" evidence="1">
    <location>
        <begin position="45"/>
        <end position="75"/>
    </location>
</feature>
<gene>
    <name evidence="3" type="ORF">LK10_16355</name>
</gene>
<reference evidence="3 4" key="1">
    <citation type="submission" date="2014-09" db="EMBL/GenBank/DDBJ databases">
        <title>Genome sequence of Sinomonas sp. MUSC 117.</title>
        <authorList>
            <person name="Lee L.-H."/>
        </authorList>
    </citation>
    <scope>NUCLEOTIDE SEQUENCE [LARGE SCALE GENOMIC DNA]</scope>
    <source>
        <strain evidence="3 4">MUSC 117</strain>
    </source>
</reference>
<feature type="transmembrane region" description="Helical" evidence="2">
    <location>
        <begin position="6"/>
        <end position="27"/>
    </location>
</feature>
<evidence type="ECO:0000313" key="4">
    <source>
        <dbReference type="Proteomes" id="UP000030982"/>
    </source>
</evidence>
<dbReference type="AlphaFoldDB" id="A0A0B2ACZ9"/>
<feature type="compositionally biased region" description="Basic and acidic residues" evidence="1">
    <location>
        <begin position="62"/>
        <end position="75"/>
    </location>
</feature>
<comment type="caution">
    <text evidence="3">The sequence shown here is derived from an EMBL/GenBank/DDBJ whole genome shotgun (WGS) entry which is preliminary data.</text>
</comment>
<dbReference type="EMBL" id="JTDL01000141">
    <property type="protein sequence ID" value="KHL01429.1"/>
    <property type="molecule type" value="Genomic_DNA"/>
</dbReference>
<dbReference type="OrthoDB" id="5197603at2"/>
<keyword evidence="2" id="KW-1133">Transmembrane helix</keyword>
<proteinExistence type="predicted"/>